<evidence type="ECO:0000313" key="3">
    <source>
        <dbReference type="Proteomes" id="UP000530928"/>
    </source>
</evidence>
<feature type="transmembrane region" description="Helical" evidence="1">
    <location>
        <begin position="224"/>
        <end position="243"/>
    </location>
</feature>
<keyword evidence="1" id="KW-1133">Transmembrane helix</keyword>
<feature type="transmembrane region" description="Helical" evidence="1">
    <location>
        <begin position="116"/>
        <end position="137"/>
    </location>
</feature>
<accession>A0A7W0CSY9</accession>
<dbReference type="PANTHER" id="PTHR36844">
    <property type="entry name" value="PROTEASE PRSW"/>
    <property type="match status" value="1"/>
</dbReference>
<feature type="transmembrane region" description="Helical" evidence="1">
    <location>
        <begin position="249"/>
        <end position="267"/>
    </location>
</feature>
<dbReference type="Proteomes" id="UP000530928">
    <property type="component" value="Unassembled WGS sequence"/>
</dbReference>
<gene>
    <name evidence="2" type="ORF">HNR30_008153</name>
</gene>
<dbReference type="GO" id="GO:0008233">
    <property type="term" value="F:peptidase activity"/>
    <property type="evidence" value="ECO:0007669"/>
    <property type="project" value="InterPro"/>
</dbReference>
<dbReference type="PANTHER" id="PTHR36844:SF1">
    <property type="entry name" value="PROTEASE PRSW"/>
    <property type="match status" value="1"/>
</dbReference>
<dbReference type="EMBL" id="JACDUR010000009">
    <property type="protein sequence ID" value="MBA2896762.1"/>
    <property type="molecule type" value="Genomic_DNA"/>
</dbReference>
<dbReference type="Pfam" id="PF13367">
    <property type="entry name" value="PrsW-protease"/>
    <property type="match status" value="1"/>
</dbReference>
<feature type="transmembrane region" description="Helical" evidence="1">
    <location>
        <begin position="42"/>
        <end position="64"/>
    </location>
</feature>
<feature type="transmembrane region" description="Helical" evidence="1">
    <location>
        <begin position="76"/>
        <end position="96"/>
    </location>
</feature>
<proteinExistence type="predicted"/>
<comment type="caution">
    <text evidence="2">The sequence shown here is derived from an EMBL/GenBank/DDBJ whole genome shotgun (WGS) entry which is preliminary data.</text>
</comment>
<dbReference type="InterPro" id="IPR026898">
    <property type="entry name" value="PrsW"/>
</dbReference>
<name>A0A7W0CSY9_9ACTN</name>
<feature type="transmembrane region" description="Helical" evidence="1">
    <location>
        <begin position="12"/>
        <end position="36"/>
    </location>
</feature>
<feature type="transmembrane region" description="Helical" evidence="1">
    <location>
        <begin position="190"/>
        <end position="212"/>
    </location>
</feature>
<keyword evidence="3" id="KW-1185">Reference proteome</keyword>
<organism evidence="2 3">
    <name type="scientific">Nonomuraea soli</name>
    <dbReference type="NCBI Taxonomy" id="1032476"/>
    <lineage>
        <taxon>Bacteria</taxon>
        <taxon>Bacillati</taxon>
        <taxon>Actinomycetota</taxon>
        <taxon>Actinomycetes</taxon>
        <taxon>Streptosporangiales</taxon>
        <taxon>Streptosporangiaceae</taxon>
        <taxon>Nonomuraea</taxon>
    </lineage>
</organism>
<protein>
    <submittedName>
        <fullName evidence="2">RsiW-degrading membrane proteinase PrsW (M82 family)</fullName>
    </submittedName>
</protein>
<sequence>MIHRPPVLPPRPAIGLIVALVLSSLCMALVLAGLLLSGGTVGFGLSLLLGVAPLPVLLAAVLALDRLEPEPRLNLIYAFAWGGGVAVVLTLLVHGVSEGLIQNVAGPEVALDGLSAIVMAPVIEEALKGLVLLPLMLRRRREVHGLTDGIIYASMSGLGFAAVENVGYYLNAYTENGAEGAVGLFIVRGIIAPLGHPVYTSMIGIGVAYAATRRTPMRRAAIPLGYLGAILLHGAWNAMATLGSLPGLAAVYGVLLLAIVGLVTVTVRERRALVARMGRYLPGYQGTGLVSPQDQAMLGSLPARRRARAWAKSKGYGRAMADYQQAATELVMLHERAEREGMPVTVFTAERDALLAVMAATRCW</sequence>
<keyword evidence="1" id="KW-0472">Membrane</keyword>
<evidence type="ECO:0000313" key="2">
    <source>
        <dbReference type="EMBL" id="MBA2896762.1"/>
    </source>
</evidence>
<dbReference type="RefSeq" id="WP_181615465.1">
    <property type="nucleotide sequence ID" value="NZ_BAABAM010000008.1"/>
</dbReference>
<keyword evidence="1" id="KW-0812">Transmembrane</keyword>
<reference evidence="2 3" key="1">
    <citation type="submission" date="2020-07" db="EMBL/GenBank/DDBJ databases">
        <title>Genomic Encyclopedia of Type Strains, Phase IV (KMG-IV): sequencing the most valuable type-strain genomes for metagenomic binning, comparative biology and taxonomic classification.</title>
        <authorList>
            <person name="Goeker M."/>
        </authorList>
    </citation>
    <scope>NUCLEOTIDE SEQUENCE [LARGE SCALE GENOMIC DNA]</scope>
    <source>
        <strain evidence="2 3">DSM 45533</strain>
    </source>
</reference>
<evidence type="ECO:0000256" key="1">
    <source>
        <dbReference type="SAM" id="Phobius"/>
    </source>
</evidence>
<feature type="transmembrane region" description="Helical" evidence="1">
    <location>
        <begin position="149"/>
        <end position="170"/>
    </location>
</feature>
<dbReference type="AlphaFoldDB" id="A0A7W0CSY9"/>